<gene>
    <name evidence="2" type="ORF">AXG93_4012s1300</name>
</gene>
<evidence type="ECO:0000313" key="3">
    <source>
        <dbReference type="Proteomes" id="UP000077202"/>
    </source>
</evidence>
<dbReference type="AlphaFoldDB" id="A0A176VJS4"/>
<evidence type="ECO:0000256" key="1">
    <source>
        <dbReference type="SAM" id="MobiDB-lite"/>
    </source>
</evidence>
<feature type="compositionally biased region" description="Low complexity" evidence="1">
    <location>
        <begin position="57"/>
        <end position="68"/>
    </location>
</feature>
<comment type="caution">
    <text evidence="2">The sequence shown here is derived from an EMBL/GenBank/DDBJ whole genome shotgun (WGS) entry which is preliminary data.</text>
</comment>
<proteinExistence type="predicted"/>
<sequence>MCPGTEPGSAVHRSRGSQLARWWQSVPRRKGLELGQGFEREAGTEMMGGGKEEKRGASAAAAATTGSERASDDQTLTDNLSRASTSAFMIMIR</sequence>
<evidence type="ECO:0000313" key="2">
    <source>
        <dbReference type="EMBL" id="OAE21199.1"/>
    </source>
</evidence>
<dbReference type="Proteomes" id="UP000077202">
    <property type="component" value="Unassembled WGS sequence"/>
</dbReference>
<name>A0A176VJS4_MARPO</name>
<organism evidence="2 3">
    <name type="scientific">Marchantia polymorpha subsp. ruderalis</name>
    <dbReference type="NCBI Taxonomy" id="1480154"/>
    <lineage>
        <taxon>Eukaryota</taxon>
        <taxon>Viridiplantae</taxon>
        <taxon>Streptophyta</taxon>
        <taxon>Embryophyta</taxon>
        <taxon>Marchantiophyta</taxon>
        <taxon>Marchantiopsida</taxon>
        <taxon>Marchantiidae</taxon>
        <taxon>Marchantiales</taxon>
        <taxon>Marchantiaceae</taxon>
        <taxon>Marchantia</taxon>
    </lineage>
</organism>
<reference evidence="2" key="1">
    <citation type="submission" date="2016-03" db="EMBL/GenBank/DDBJ databases">
        <title>Mechanisms controlling the formation of the plant cell surface in tip-growing cells are functionally conserved among land plants.</title>
        <authorList>
            <person name="Honkanen S."/>
            <person name="Jones V.A."/>
            <person name="Morieri G."/>
            <person name="Champion C."/>
            <person name="Hetherington A.J."/>
            <person name="Kelly S."/>
            <person name="Saint-Marcoux D."/>
            <person name="Proust H."/>
            <person name="Prescott H."/>
            <person name="Dolan L."/>
        </authorList>
    </citation>
    <scope>NUCLEOTIDE SEQUENCE [LARGE SCALE GENOMIC DNA]</scope>
    <source>
        <tissue evidence="2">Whole gametophyte</tissue>
    </source>
</reference>
<accession>A0A176VJS4</accession>
<feature type="region of interest" description="Disordered" evidence="1">
    <location>
        <begin position="1"/>
        <end position="22"/>
    </location>
</feature>
<feature type="region of interest" description="Disordered" evidence="1">
    <location>
        <begin position="35"/>
        <end position="78"/>
    </location>
</feature>
<keyword evidence="3" id="KW-1185">Reference proteome</keyword>
<protein>
    <submittedName>
        <fullName evidence="2">Uncharacterized protein</fullName>
    </submittedName>
</protein>
<dbReference type="EMBL" id="LVLJ01003523">
    <property type="protein sequence ID" value="OAE21199.1"/>
    <property type="molecule type" value="Genomic_DNA"/>
</dbReference>